<dbReference type="AlphaFoldDB" id="A0A975Y6Y2"/>
<protein>
    <submittedName>
        <fullName evidence="2">Quinone oxidoreductase</fullName>
    </submittedName>
</protein>
<gene>
    <name evidence="2" type="ORF">B6N60_04459</name>
</gene>
<evidence type="ECO:0000259" key="1">
    <source>
        <dbReference type="SMART" id="SM00829"/>
    </source>
</evidence>
<name>A0A975Y6Y2_9NOST</name>
<reference evidence="2" key="1">
    <citation type="submission" date="2017-04" db="EMBL/GenBank/DDBJ databases">
        <title>Genome deletions in a multicellular cyanobacterial endosymbiont for morphological adaptation in marine diatoms.</title>
        <authorList>
            <person name="Wang Y."/>
            <person name="Gao H."/>
            <person name="Li R."/>
            <person name="Xu X."/>
        </authorList>
    </citation>
    <scope>NUCLEOTIDE SEQUENCE</scope>
    <source>
        <strain evidence="2">FACHB 800</strain>
    </source>
</reference>
<keyword evidence="3" id="KW-1185">Reference proteome</keyword>
<dbReference type="RefSeq" id="WP_190605759.1">
    <property type="nucleotide sequence ID" value="NZ_CP021056.1"/>
</dbReference>
<dbReference type="InterPro" id="IPR020843">
    <property type="entry name" value="ER"/>
</dbReference>
<dbReference type="KEGG" id="rsin:B6N60_04459"/>
<dbReference type="InterPro" id="IPR036291">
    <property type="entry name" value="NAD(P)-bd_dom_sf"/>
</dbReference>
<dbReference type="InterPro" id="IPR013154">
    <property type="entry name" value="ADH-like_N"/>
</dbReference>
<dbReference type="SUPFAM" id="SSF50129">
    <property type="entry name" value="GroES-like"/>
    <property type="match status" value="1"/>
</dbReference>
<dbReference type="Gene3D" id="3.40.50.720">
    <property type="entry name" value="NAD(P)-binding Rossmann-like Domain"/>
    <property type="match status" value="1"/>
</dbReference>
<dbReference type="SUPFAM" id="SSF51735">
    <property type="entry name" value="NAD(P)-binding Rossmann-fold domains"/>
    <property type="match status" value="1"/>
</dbReference>
<proteinExistence type="predicted"/>
<accession>A0A975Y6Y2</accession>
<dbReference type="Gene3D" id="3.90.180.10">
    <property type="entry name" value="Medium-chain alcohol dehydrogenases, catalytic domain"/>
    <property type="match status" value="1"/>
</dbReference>
<dbReference type="InterPro" id="IPR052733">
    <property type="entry name" value="Chloroplast_QOR"/>
</dbReference>
<dbReference type="Pfam" id="PF13602">
    <property type="entry name" value="ADH_zinc_N_2"/>
    <property type="match status" value="1"/>
</dbReference>
<dbReference type="SMART" id="SM00829">
    <property type="entry name" value="PKS_ER"/>
    <property type="match status" value="1"/>
</dbReference>
<dbReference type="PROSITE" id="PS01162">
    <property type="entry name" value="QOR_ZETA_CRYSTAL"/>
    <property type="match status" value="1"/>
</dbReference>
<evidence type="ECO:0000313" key="3">
    <source>
        <dbReference type="Proteomes" id="UP000683511"/>
    </source>
</evidence>
<dbReference type="InterPro" id="IPR002364">
    <property type="entry name" value="Quin_OxRdtase/zeta-crystal_CS"/>
</dbReference>
<dbReference type="PANTHER" id="PTHR44013">
    <property type="entry name" value="ZINC-TYPE ALCOHOL DEHYDROGENASE-LIKE PROTEIN C16A3.02C"/>
    <property type="match status" value="1"/>
</dbReference>
<dbReference type="Pfam" id="PF08240">
    <property type="entry name" value="ADH_N"/>
    <property type="match status" value="1"/>
</dbReference>
<dbReference type="Proteomes" id="UP000683511">
    <property type="component" value="Chromosome"/>
</dbReference>
<dbReference type="CDD" id="cd08267">
    <property type="entry name" value="MDR1"/>
    <property type="match status" value="1"/>
</dbReference>
<dbReference type="EMBL" id="CP021056">
    <property type="protein sequence ID" value="QXE25739.1"/>
    <property type="molecule type" value="Genomic_DNA"/>
</dbReference>
<dbReference type="PANTHER" id="PTHR44013:SF1">
    <property type="entry name" value="ZINC-TYPE ALCOHOL DEHYDROGENASE-LIKE PROTEIN C16A3.02C"/>
    <property type="match status" value="1"/>
</dbReference>
<sequence>MKAVVIRQYGSPEVLQYEDVAQPTIKPDQVLVKIHASSVNPIDWKIRKGMLKLITGNKFPKILGFDLAGEVVEVGSQVTRFQAGDAVYGNAGLGGGAYAEYAAVGEKYLAPKPNNMSYEEAAAVPGGALTALQALRDLGKIQSGHRVLINGAGGGVGSFGVQIAKALGAEVTGVCSGNKLELVKSLGADLVIDYTQQDFTDGNVQYDIILDAVAKRAFGNCKRVLTPQGVYISTLPIPEVIVQSVLTSVLPGQKAKLVFENPNSQDLIYLQGLIEAGKIRAVIDRIYPLAELAAAHAYSESERAGGKIAIAIPG</sequence>
<evidence type="ECO:0000313" key="2">
    <source>
        <dbReference type="EMBL" id="QXE25739.1"/>
    </source>
</evidence>
<feature type="domain" description="Enoyl reductase (ER)" evidence="1">
    <location>
        <begin position="10"/>
        <end position="310"/>
    </location>
</feature>
<dbReference type="GO" id="GO:0016491">
    <property type="term" value="F:oxidoreductase activity"/>
    <property type="evidence" value="ECO:0007669"/>
    <property type="project" value="InterPro"/>
</dbReference>
<dbReference type="InterPro" id="IPR011032">
    <property type="entry name" value="GroES-like_sf"/>
</dbReference>
<organism evidence="2 3">
    <name type="scientific">Richelia sinica FACHB-800</name>
    <dbReference type="NCBI Taxonomy" id="1357546"/>
    <lineage>
        <taxon>Bacteria</taxon>
        <taxon>Bacillati</taxon>
        <taxon>Cyanobacteriota</taxon>
        <taxon>Cyanophyceae</taxon>
        <taxon>Nostocales</taxon>
        <taxon>Nostocaceae</taxon>
        <taxon>Richelia</taxon>
    </lineage>
</organism>
<dbReference type="GO" id="GO:0008270">
    <property type="term" value="F:zinc ion binding"/>
    <property type="evidence" value="ECO:0007669"/>
    <property type="project" value="InterPro"/>
</dbReference>